<evidence type="ECO:0000313" key="2">
    <source>
        <dbReference type="EMBL" id="WPK26179.1"/>
    </source>
</evidence>
<keyword evidence="1" id="KW-0732">Signal</keyword>
<feature type="chain" id="PRO_5043679758" evidence="1">
    <location>
        <begin position="19"/>
        <end position="210"/>
    </location>
</feature>
<organism evidence="2 3">
    <name type="scientific">Australozyma saopauloensis</name>
    <dbReference type="NCBI Taxonomy" id="291208"/>
    <lineage>
        <taxon>Eukaryota</taxon>
        <taxon>Fungi</taxon>
        <taxon>Dikarya</taxon>
        <taxon>Ascomycota</taxon>
        <taxon>Saccharomycotina</taxon>
        <taxon>Pichiomycetes</taxon>
        <taxon>Metschnikowiaceae</taxon>
        <taxon>Australozyma</taxon>
    </lineage>
</organism>
<keyword evidence="3" id="KW-1185">Reference proteome</keyword>
<evidence type="ECO:0000256" key="1">
    <source>
        <dbReference type="SAM" id="SignalP"/>
    </source>
</evidence>
<dbReference type="KEGG" id="asau:88174590"/>
<feature type="signal peptide" evidence="1">
    <location>
        <begin position="1"/>
        <end position="18"/>
    </location>
</feature>
<sequence length="210" mass="22598">MNLFFLVKFFTLINFVTAFGFKKDKKTLSLPSVDFEPMVVKVDAIRLVPLHLVVDSYIPSGAHLIPLNPSDEDLMSMETYGTESANELDDFHLAAPAEVAQLPGDSVSATEVAKLADLGAPGQGLADIGAHVYHHAVFVTPQPDLSIDFTSSFAMMVTTTTSATGQPGLANENELRILGALSNKGVRKWDPTGPICIVLFVMSVAFLSLM</sequence>
<dbReference type="AlphaFoldDB" id="A0AAX4HD07"/>
<name>A0AAX4HD07_9ASCO</name>
<dbReference type="EMBL" id="CP138897">
    <property type="protein sequence ID" value="WPK26179.1"/>
    <property type="molecule type" value="Genomic_DNA"/>
</dbReference>
<dbReference type="Proteomes" id="UP001338582">
    <property type="component" value="Chromosome 4"/>
</dbReference>
<proteinExistence type="predicted"/>
<reference evidence="2 3" key="1">
    <citation type="submission" date="2023-10" db="EMBL/GenBank/DDBJ databases">
        <title>Draft Genome Sequence of Candida saopaulonensis from a very Premature Infant with Sepsis.</title>
        <authorList>
            <person name="Ning Y."/>
            <person name="Dai R."/>
            <person name="Xiao M."/>
            <person name="Xu Y."/>
            <person name="Yan Q."/>
            <person name="Zhang L."/>
        </authorList>
    </citation>
    <scope>NUCLEOTIDE SEQUENCE [LARGE SCALE GENOMIC DNA]</scope>
    <source>
        <strain evidence="2 3">19XY460</strain>
    </source>
</reference>
<protein>
    <submittedName>
        <fullName evidence="2">Uncharacterized protein</fullName>
    </submittedName>
</protein>
<dbReference type="GeneID" id="88174590"/>
<accession>A0AAX4HD07</accession>
<dbReference type="RefSeq" id="XP_062878560.1">
    <property type="nucleotide sequence ID" value="XM_063022490.1"/>
</dbReference>
<gene>
    <name evidence="2" type="ORF">PUMCH_003527</name>
</gene>
<evidence type="ECO:0000313" key="3">
    <source>
        <dbReference type="Proteomes" id="UP001338582"/>
    </source>
</evidence>